<evidence type="ECO:0000313" key="2">
    <source>
        <dbReference type="EMBL" id="EQA44736.1"/>
    </source>
</evidence>
<gene>
    <name evidence="2" type="ORF">LEP1GSC050_4145</name>
</gene>
<dbReference type="AlphaFoldDB" id="T0FA17"/>
<comment type="caution">
    <text evidence="2">The sequence shown here is derived from an EMBL/GenBank/DDBJ whole genome shotgun (WGS) entry which is preliminary data.</text>
</comment>
<dbReference type="Proteomes" id="UP000015454">
    <property type="component" value="Unassembled WGS sequence"/>
</dbReference>
<reference evidence="2" key="1">
    <citation type="submission" date="2013-05" db="EMBL/GenBank/DDBJ databases">
        <authorList>
            <person name="Harkins D.M."/>
            <person name="Durkin A.S."/>
            <person name="Brinkac L.M."/>
            <person name="Haft D.H."/>
            <person name="Selengut J.D."/>
            <person name="Sanka R."/>
            <person name="DePew J."/>
            <person name="Purushe J."/>
            <person name="Hartskeerl R.A."/>
            <person name="Ahmed A."/>
            <person name="van der Linden H."/>
            <person name="Goris M.G.A."/>
            <person name="Vinetz J.M."/>
            <person name="Sutton G.G."/>
            <person name="Nierman W.C."/>
            <person name="Fouts D.E."/>
        </authorList>
    </citation>
    <scope>NUCLEOTIDE SEQUENCE [LARGE SCALE GENOMIC DNA]</scope>
    <source>
        <strain evidence="2">5399</strain>
    </source>
</reference>
<protein>
    <submittedName>
        <fullName evidence="2">Uncharacterized protein</fullName>
    </submittedName>
</protein>
<sequence>MGYSAKIIDINSKKRNRDRGPRDPHSTTSAFGKSLTDVAMTELTRRFSKPVTGEDYRNRALFLLKSKTALRLKKLYHFNFLGS</sequence>
<evidence type="ECO:0000256" key="1">
    <source>
        <dbReference type="SAM" id="MobiDB-lite"/>
    </source>
</evidence>
<organism evidence="2 3">
    <name type="scientific">Leptospira broomii serovar Hurstbridge str. 5399</name>
    <dbReference type="NCBI Taxonomy" id="1049789"/>
    <lineage>
        <taxon>Bacteria</taxon>
        <taxon>Pseudomonadati</taxon>
        <taxon>Spirochaetota</taxon>
        <taxon>Spirochaetia</taxon>
        <taxon>Leptospirales</taxon>
        <taxon>Leptospiraceae</taxon>
        <taxon>Leptospira</taxon>
    </lineage>
</organism>
<dbReference type="STRING" id="1049789.LEP1GSC050_4145"/>
<proteinExistence type="predicted"/>
<keyword evidence="3" id="KW-1185">Reference proteome</keyword>
<evidence type="ECO:0000313" key="3">
    <source>
        <dbReference type="Proteomes" id="UP000015454"/>
    </source>
</evidence>
<accession>T0FA17</accession>
<feature type="region of interest" description="Disordered" evidence="1">
    <location>
        <begin position="11"/>
        <end position="31"/>
    </location>
</feature>
<name>T0FA17_9LEPT</name>
<dbReference type="EMBL" id="AHMO02000008">
    <property type="protein sequence ID" value="EQA44736.1"/>
    <property type="molecule type" value="Genomic_DNA"/>
</dbReference>